<proteinExistence type="inferred from homology"/>
<dbReference type="AlphaFoldDB" id="A0A943HIH1"/>
<evidence type="ECO:0000313" key="6">
    <source>
        <dbReference type="EMBL" id="MBS5333033.1"/>
    </source>
</evidence>
<dbReference type="InterPro" id="IPR011050">
    <property type="entry name" value="Pectin_lyase_fold/virulence"/>
</dbReference>
<evidence type="ECO:0000256" key="3">
    <source>
        <dbReference type="ARBA" id="ARBA00023295"/>
    </source>
</evidence>
<sequence length="518" mass="56834">MKQSKLKLRCTEDYAVLYWDKPAAAPKGAEYTVSLNGEVIGRTDKTHFTIEGLPYGSTYRLEVASGSYCVGVETLQFGKEKRRVNVTAAPYFCKGDGKTLNTDNLQRAINDCRADDILYFPAGDYLTGALQLHSDLEIYLSKGAVLQGTANINDYSPRIPSRFEGMEMRCYSSLLNAGRLDHTKGSGCHNIIVRGKGTICGGGQVLAKKIIEDERARIKSFLDDNEELVKSCENDDTIPGRVRPRLVNLSNCENVWFSGITFKNSPAWTFHMVYCDNIQTDHCVFESEGVWNGDGWDPDSSTNCTLFASKFHTGDDAVAIKSGKNPEGNEIGRPCAHIKVFDCRIGYGHGICIGSEMSGGVEDVQIWDCDFANSLYGIEIKATPKRGGYVRGVTVRDCTAPRVILHSVSYNDDGEPAPEPPKFSHCWFEGLTLTGRPLDHDHIWQDAAPIEIVGFDCHDGEIEDITFKDITITKESAELKLGLCSGVNLYNVTLSKPSPSGEGVPAGPDEGRVDPGNP</sequence>
<accession>A0A943HIH1</accession>
<comment type="caution">
    <text evidence="6">The sequence shown here is derived from an EMBL/GenBank/DDBJ whole genome shotgun (WGS) entry which is preliminary data.</text>
</comment>
<evidence type="ECO:0000256" key="5">
    <source>
        <dbReference type="SAM" id="MobiDB-lite"/>
    </source>
</evidence>
<comment type="similarity">
    <text evidence="1 4">Belongs to the glycosyl hydrolase 28 family.</text>
</comment>
<organism evidence="6 7">
    <name type="scientific">Subdoligranulum variabile</name>
    <dbReference type="NCBI Taxonomy" id="214851"/>
    <lineage>
        <taxon>Bacteria</taxon>
        <taxon>Bacillati</taxon>
        <taxon>Bacillota</taxon>
        <taxon>Clostridia</taxon>
        <taxon>Eubacteriales</taxon>
        <taxon>Oscillospiraceae</taxon>
        <taxon>Subdoligranulum</taxon>
    </lineage>
</organism>
<keyword evidence="2 4" id="KW-0378">Hydrolase</keyword>
<dbReference type="EMBL" id="JAGZGG010000028">
    <property type="protein sequence ID" value="MBS5333033.1"/>
    <property type="molecule type" value="Genomic_DNA"/>
</dbReference>
<dbReference type="Pfam" id="PF00295">
    <property type="entry name" value="Glyco_hydro_28"/>
    <property type="match status" value="1"/>
</dbReference>
<dbReference type="GO" id="GO:0005975">
    <property type="term" value="P:carbohydrate metabolic process"/>
    <property type="evidence" value="ECO:0007669"/>
    <property type="project" value="InterPro"/>
</dbReference>
<gene>
    <name evidence="6" type="ORF">KHY36_10965</name>
</gene>
<reference evidence="6" key="1">
    <citation type="submission" date="2021-02" db="EMBL/GenBank/DDBJ databases">
        <title>Infant gut strain persistence is associated with maternal origin, phylogeny, and functional potential including surface adhesion and iron acquisition.</title>
        <authorList>
            <person name="Lou Y.C."/>
        </authorList>
    </citation>
    <scope>NUCLEOTIDE SEQUENCE</scope>
    <source>
        <strain evidence="6">L3_101_000M1_dasL3_101_000M1_concoct_87</strain>
    </source>
</reference>
<dbReference type="Proteomes" id="UP000759273">
    <property type="component" value="Unassembled WGS sequence"/>
</dbReference>
<feature type="compositionally biased region" description="Basic and acidic residues" evidence="5">
    <location>
        <begin position="509"/>
        <end position="518"/>
    </location>
</feature>
<dbReference type="InterPro" id="IPR051801">
    <property type="entry name" value="GH28_Enzymes"/>
</dbReference>
<dbReference type="PANTHER" id="PTHR31339:SF9">
    <property type="entry name" value="PLASMIN AND FIBRONECTIN-BINDING PROTEIN A"/>
    <property type="match status" value="1"/>
</dbReference>
<evidence type="ECO:0000256" key="2">
    <source>
        <dbReference type="ARBA" id="ARBA00022801"/>
    </source>
</evidence>
<dbReference type="GO" id="GO:0004650">
    <property type="term" value="F:polygalacturonase activity"/>
    <property type="evidence" value="ECO:0007669"/>
    <property type="project" value="InterPro"/>
</dbReference>
<evidence type="ECO:0000256" key="1">
    <source>
        <dbReference type="ARBA" id="ARBA00008834"/>
    </source>
</evidence>
<evidence type="ECO:0000313" key="7">
    <source>
        <dbReference type="Proteomes" id="UP000759273"/>
    </source>
</evidence>
<feature type="region of interest" description="Disordered" evidence="5">
    <location>
        <begin position="495"/>
        <end position="518"/>
    </location>
</feature>
<dbReference type="Gene3D" id="2.160.20.10">
    <property type="entry name" value="Single-stranded right-handed beta-helix, Pectin lyase-like"/>
    <property type="match status" value="1"/>
</dbReference>
<name>A0A943HIH1_9FIRM</name>
<dbReference type="PANTHER" id="PTHR31339">
    <property type="entry name" value="PECTIN LYASE-RELATED"/>
    <property type="match status" value="1"/>
</dbReference>
<dbReference type="InterPro" id="IPR000743">
    <property type="entry name" value="Glyco_hydro_28"/>
</dbReference>
<evidence type="ECO:0000256" key="4">
    <source>
        <dbReference type="RuleBase" id="RU361169"/>
    </source>
</evidence>
<keyword evidence="3 4" id="KW-0326">Glycosidase</keyword>
<dbReference type="InterPro" id="IPR012334">
    <property type="entry name" value="Pectin_lyas_fold"/>
</dbReference>
<protein>
    <submittedName>
        <fullName evidence="6">Glycoside hydrolase family 28 protein</fullName>
    </submittedName>
</protein>
<dbReference type="SUPFAM" id="SSF51126">
    <property type="entry name" value="Pectin lyase-like"/>
    <property type="match status" value="1"/>
</dbReference>